<dbReference type="EnsemblFungi" id="MAPG_04997T0">
    <property type="protein sequence ID" value="MAPG_04997T0"/>
    <property type="gene ID" value="MAPG_04997"/>
</dbReference>
<evidence type="ECO:0000256" key="1">
    <source>
        <dbReference type="SAM" id="MobiDB-lite"/>
    </source>
</evidence>
<evidence type="ECO:0000259" key="3">
    <source>
        <dbReference type="PROSITE" id="PS50802"/>
    </source>
</evidence>
<dbReference type="EMBL" id="ADBL01001171">
    <property type="status" value="NOT_ANNOTATED_CDS"/>
    <property type="molecule type" value="Genomic_DNA"/>
</dbReference>
<evidence type="ECO:0000313" key="6">
    <source>
        <dbReference type="Proteomes" id="UP000011715"/>
    </source>
</evidence>
<organism evidence="5 6">
    <name type="scientific">Magnaporthiopsis poae (strain ATCC 64411 / 73-15)</name>
    <name type="common">Kentucky bluegrass fungus</name>
    <name type="synonym">Magnaporthe poae</name>
    <dbReference type="NCBI Taxonomy" id="644358"/>
    <lineage>
        <taxon>Eukaryota</taxon>
        <taxon>Fungi</taxon>
        <taxon>Dikarya</taxon>
        <taxon>Ascomycota</taxon>
        <taxon>Pezizomycotina</taxon>
        <taxon>Sordariomycetes</taxon>
        <taxon>Sordariomycetidae</taxon>
        <taxon>Magnaporthales</taxon>
        <taxon>Magnaporthaceae</taxon>
        <taxon>Magnaporthiopsis</taxon>
    </lineage>
</organism>
<dbReference type="EMBL" id="ADBL01001170">
    <property type="status" value="NOT_ANNOTATED_CDS"/>
    <property type="molecule type" value="Genomic_DNA"/>
</dbReference>
<dbReference type="EMBL" id="GL876969">
    <property type="protein sequence ID" value="KLU85978.1"/>
    <property type="molecule type" value="Genomic_DNA"/>
</dbReference>
<sequence>MPYFFLGLGFLRSSLLQNILPYAKTFQPCAFLEISSFLRRTRAEYQDLLSTASQLVWDPFSAIPHCYQRIRDFSAIFGGFTMLEPEKVAEMTPSSAAAGQQLSSASEVDPGHQDIAAAPDPFDSQQAEVRSKAWPILDLPPAPREQPEAQQPVAHVPGQLWEESLADRIKYTHHYRRQQELGEDEGSQQLEISVDVFWSSRGFRSYYEPTVLDNVAKDMDMDMDMPESASLGHTDPIASYYSPSLGGRQIYVDALGHYYYHREVTTAHIPDVADPQTATVEVASQENATRGQVDHPDSAQASADGKAAVESTTQEQRAGPDVHTTDVETTTPKEDGITAHPSGSPVLSHAVDDVVQEDGIKPQNVSARETDDDEIVDVAANIPSSPQQRAPNIHSDDTDHTLIPSPTLKAATDIDIAEAKQNVSQDVSADKQESPAPGVVDAAQQTTPPVRNVMSIDTITTPTPEEAQGPGPVQIPEAEALPATTTAAQTIQDQEPDGQVNKDVSDIHIDLELDNLAEFEPGFEFFLQDDPAALAESSTSQPRTSLSLSELLNGPLDLITSGEPAGNVADISTDMFSTTAPVDHDIFSEPMTGPGQQVGYDEKTLDSANTSFSDSKTAVASDPVDADSYILLIDSSDKVDDANMAAKPSQPPTYQPEARDKGKRKAVAEDLEDLIEMPPPPTKKARRSESPLELVEISQESWNMSKSKKRTADSQPVDAPSTFKKAKMTTTASTGGRATPPPSSPAIRDDRDIDEIEDELPTIEAIMKNVSSSPKGTFAGLSAGKTQKQEQQQQRPASSRQPSSIIGPGARHASARDKSYSDEAKRELAIKTARKAFQLDLEAIELDEPIFDGPVVRVRGIPADPAVSEQMKQSQQKPHGPAANTEEFVGVVPGMMATSPVGDQQPDRLLIRKFRRDAGIPESDAGGGGGSASSARNSTFAGLPLSGGGGVPKPKPTLKQQRELIYPKNASLHRLYGHEDDNGGDYDDDNEESPAVADVHKQRRRWVEDRPPQAAVLQGFPLVEDVEFLRAQNRDDEGNCYWNAVAMHAYGRRDWGPRVKLEHLRFVEAVLANERHPRHAEYARVNERFVVTSAEGVADPFVANMWQLLHLPGSWTPSWMTQVTADLYGLFVVLYTLQDEFGGIGADGRPVVTETTTRGSYNSRHIFLLFVDGNHYQPMIPNRHDAAEFRCPRPSRALTSGYKFGDSKRWGDGTAHAWRLDASFCALGKRVPPPLHVDHNMGWTKREVDRLLDAVFLGGTGNWTA</sequence>
<feature type="compositionally biased region" description="Low complexity" evidence="1">
    <location>
        <begin position="782"/>
        <end position="804"/>
    </location>
</feature>
<feature type="region of interest" description="Disordered" evidence="1">
    <location>
        <begin position="919"/>
        <end position="956"/>
    </location>
</feature>
<proteinExistence type="predicted"/>
<gene>
    <name evidence="4" type="ORF">MAPG_04997</name>
</gene>
<keyword evidence="2" id="KW-0732">Signal</keyword>
<dbReference type="VEuPathDB" id="FungiDB:MAPG_04997"/>
<feature type="region of interest" description="Disordered" evidence="1">
    <location>
        <begin position="286"/>
        <end position="347"/>
    </location>
</feature>
<dbReference type="CDD" id="cd22744">
    <property type="entry name" value="OTU"/>
    <property type="match status" value="1"/>
</dbReference>
<feature type="region of interest" description="Disordered" evidence="1">
    <location>
        <begin position="421"/>
        <end position="442"/>
    </location>
</feature>
<feature type="domain" description="OTU" evidence="3">
    <location>
        <begin position="1029"/>
        <end position="1182"/>
    </location>
</feature>
<dbReference type="PROSITE" id="PS50802">
    <property type="entry name" value="OTU"/>
    <property type="match status" value="1"/>
</dbReference>
<keyword evidence="6" id="KW-1185">Reference proteome</keyword>
<reference evidence="4" key="3">
    <citation type="submission" date="2011-03" db="EMBL/GenBank/DDBJ databases">
        <title>Annotation of Magnaporthe poae ATCC 64411.</title>
        <authorList>
            <person name="Ma L.-J."/>
            <person name="Dead R."/>
            <person name="Young S.K."/>
            <person name="Zeng Q."/>
            <person name="Gargeya S."/>
            <person name="Fitzgerald M."/>
            <person name="Haas B."/>
            <person name="Abouelleil A."/>
            <person name="Alvarado L."/>
            <person name="Arachchi H.M."/>
            <person name="Berlin A."/>
            <person name="Brown A."/>
            <person name="Chapman S.B."/>
            <person name="Chen Z."/>
            <person name="Dunbar C."/>
            <person name="Freedman E."/>
            <person name="Gearin G."/>
            <person name="Gellesch M."/>
            <person name="Goldberg J."/>
            <person name="Griggs A."/>
            <person name="Gujja S."/>
            <person name="Heiman D."/>
            <person name="Howarth C."/>
            <person name="Larson L."/>
            <person name="Lui A."/>
            <person name="MacDonald P.J.P."/>
            <person name="Mehta T."/>
            <person name="Montmayeur A."/>
            <person name="Murphy C."/>
            <person name="Neiman D."/>
            <person name="Pearson M."/>
            <person name="Priest M."/>
            <person name="Roberts A."/>
            <person name="Saif S."/>
            <person name="Shea T."/>
            <person name="Shenoy N."/>
            <person name="Sisk P."/>
            <person name="Stolte C."/>
            <person name="Sykes S."/>
            <person name="Yandava C."/>
            <person name="Wortman J."/>
            <person name="Nusbaum C."/>
            <person name="Birren B."/>
        </authorList>
    </citation>
    <scope>NUCLEOTIDE SEQUENCE</scope>
    <source>
        <strain evidence="4">ATCC 64411</strain>
    </source>
</reference>
<protein>
    <recommendedName>
        <fullName evidence="3">OTU domain-containing protein</fullName>
    </recommendedName>
</protein>
<reference evidence="5" key="4">
    <citation type="journal article" date="2015" name="G3 (Bethesda)">
        <title>Genome sequences of three phytopathogenic species of the Magnaporthaceae family of fungi.</title>
        <authorList>
            <person name="Okagaki L.H."/>
            <person name="Nunes C.C."/>
            <person name="Sailsbery J."/>
            <person name="Clay B."/>
            <person name="Brown D."/>
            <person name="John T."/>
            <person name="Oh Y."/>
            <person name="Young N."/>
            <person name="Fitzgerald M."/>
            <person name="Haas B.J."/>
            <person name="Zeng Q."/>
            <person name="Young S."/>
            <person name="Adiconis X."/>
            <person name="Fan L."/>
            <person name="Levin J.Z."/>
            <person name="Mitchell T.K."/>
            <person name="Okubara P.A."/>
            <person name="Farman M.L."/>
            <person name="Kohn L.M."/>
            <person name="Birren B."/>
            <person name="Ma L.-J."/>
            <person name="Dean R.A."/>
        </authorList>
    </citation>
    <scope>NUCLEOTIDE SEQUENCE</scope>
    <source>
        <strain evidence="5">ATCC 64411 / 73-15</strain>
    </source>
</reference>
<feature type="region of interest" description="Disordered" evidence="1">
    <location>
        <begin position="92"/>
        <end position="124"/>
    </location>
</feature>
<evidence type="ECO:0000256" key="2">
    <source>
        <dbReference type="SAM" id="SignalP"/>
    </source>
</evidence>
<dbReference type="eggNOG" id="ENOG502SYFQ">
    <property type="taxonomic scope" value="Eukaryota"/>
</dbReference>
<dbReference type="AlphaFoldDB" id="A0A0C4DY86"/>
<dbReference type="Proteomes" id="UP000011715">
    <property type="component" value="Unassembled WGS sequence"/>
</dbReference>
<feature type="compositionally biased region" description="Basic and acidic residues" evidence="1">
    <location>
        <begin position="814"/>
        <end position="824"/>
    </location>
</feature>
<reference evidence="6" key="1">
    <citation type="submission" date="2010-05" db="EMBL/GenBank/DDBJ databases">
        <title>The genome sequence of Magnaporthe poae strain ATCC 64411.</title>
        <authorList>
            <person name="Ma L.-J."/>
            <person name="Dead R."/>
            <person name="Young S."/>
            <person name="Zeng Q."/>
            <person name="Koehrsen M."/>
            <person name="Alvarado L."/>
            <person name="Berlin A."/>
            <person name="Chapman S.B."/>
            <person name="Chen Z."/>
            <person name="Freedman E."/>
            <person name="Gellesch M."/>
            <person name="Goldberg J."/>
            <person name="Griggs A."/>
            <person name="Gujja S."/>
            <person name="Heilman E.R."/>
            <person name="Heiman D."/>
            <person name="Hepburn T."/>
            <person name="Howarth C."/>
            <person name="Jen D."/>
            <person name="Larson L."/>
            <person name="Mehta T."/>
            <person name="Neiman D."/>
            <person name="Pearson M."/>
            <person name="Roberts A."/>
            <person name="Saif S."/>
            <person name="Shea T."/>
            <person name="Shenoy N."/>
            <person name="Sisk P."/>
            <person name="Stolte C."/>
            <person name="Sykes S."/>
            <person name="Walk T."/>
            <person name="White J."/>
            <person name="Yandava C."/>
            <person name="Haas B."/>
            <person name="Nusbaum C."/>
            <person name="Birren B."/>
        </authorList>
    </citation>
    <scope>NUCLEOTIDE SEQUENCE [LARGE SCALE GENOMIC DNA]</scope>
    <source>
        <strain evidence="6">ATCC 64411 / 73-15</strain>
    </source>
</reference>
<dbReference type="InterPro" id="IPR003323">
    <property type="entry name" value="OTU_dom"/>
</dbReference>
<reference evidence="4" key="2">
    <citation type="submission" date="2010-05" db="EMBL/GenBank/DDBJ databases">
        <title>The Genome Sequence of Magnaporthe poae strain ATCC 64411.</title>
        <authorList>
            <consortium name="The Broad Institute Genome Sequencing Platform"/>
            <consortium name="Broad Institute Genome Sequencing Center for Infectious Disease"/>
            <person name="Ma L.-J."/>
            <person name="Dead R."/>
            <person name="Young S."/>
            <person name="Zeng Q."/>
            <person name="Koehrsen M."/>
            <person name="Alvarado L."/>
            <person name="Berlin A."/>
            <person name="Chapman S.B."/>
            <person name="Chen Z."/>
            <person name="Freedman E."/>
            <person name="Gellesch M."/>
            <person name="Goldberg J."/>
            <person name="Griggs A."/>
            <person name="Gujja S."/>
            <person name="Heilman E.R."/>
            <person name="Heiman D."/>
            <person name="Hepburn T."/>
            <person name="Howarth C."/>
            <person name="Jen D."/>
            <person name="Larson L."/>
            <person name="Mehta T."/>
            <person name="Neiman D."/>
            <person name="Pearson M."/>
            <person name="Roberts A."/>
            <person name="Saif S."/>
            <person name="Shea T."/>
            <person name="Shenoy N."/>
            <person name="Sisk P."/>
            <person name="Stolte C."/>
            <person name="Sykes S."/>
            <person name="Walk T."/>
            <person name="White J."/>
            <person name="Yandava C."/>
            <person name="Haas B."/>
            <person name="Nusbaum C."/>
            <person name="Birren B."/>
        </authorList>
    </citation>
    <scope>NUCLEOTIDE SEQUENCE</scope>
    <source>
        <strain evidence="4">ATCC 64411</strain>
    </source>
</reference>
<feature type="compositionally biased region" description="Basic and acidic residues" evidence="1">
    <location>
        <begin position="318"/>
        <end position="337"/>
    </location>
</feature>
<feature type="compositionally biased region" description="Acidic residues" evidence="1">
    <location>
        <begin position="752"/>
        <end position="761"/>
    </location>
</feature>
<accession>A0A0C4DY86</accession>
<reference evidence="5" key="5">
    <citation type="submission" date="2015-06" db="UniProtKB">
        <authorList>
            <consortium name="EnsemblFungi"/>
        </authorList>
    </citation>
    <scope>IDENTIFICATION</scope>
    <source>
        <strain evidence="5">ATCC 64411</strain>
    </source>
</reference>
<feature type="compositionally biased region" description="Low complexity" evidence="1">
    <location>
        <begin position="94"/>
        <end position="106"/>
    </location>
</feature>
<evidence type="ECO:0000313" key="4">
    <source>
        <dbReference type="EMBL" id="KLU85978.1"/>
    </source>
</evidence>
<feature type="signal peptide" evidence="2">
    <location>
        <begin position="1"/>
        <end position="16"/>
    </location>
</feature>
<dbReference type="STRING" id="644358.A0A0C4DY86"/>
<feature type="region of interest" description="Disordered" evidence="1">
    <location>
        <begin position="641"/>
        <end position="824"/>
    </location>
</feature>
<dbReference type="OrthoDB" id="3540583at2759"/>
<feature type="chain" id="PRO_5009385475" description="OTU domain-containing protein" evidence="2">
    <location>
        <begin position="17"/>
        <end position="1265"/>
    </location>
</feature>
<name>A0A0C4DY86_MAGP6</name>
<evidence type="ECO:0000313" key="5">
    <source>
        <dbReference type="EnsemblFungi" id="MAPG_04997T0"/>
    </source>
</evidence>